<dbReference type="RefSeq" id="WP_226592818.1">
    <property type="nucleotide sequence ID" value="NZ_BLAY01000246.1"/>
</dbReference>
<dbReference type="InterPro" id="IPR033456">
    <property type="entry name" value="DUF5132"/>
</dbReference>
<evidence type="ECO:0000313" key="2">
    <source>
        <dbReference type="Proteomes" id="UP001050975"/>
    </source>
</evidence>
<dbReference type="EMBL" id="BLAY01000246">
    <property type="protein sequence ID" value="GET43719.1"/>
    <property type="molecule type" value="Genomic_DNA"/>
</dbReference>
<gene>
    <name evidence="1" type="ORF">MiSe_85440</name>
</gene>
<organism evidence="1 2">
    <name type="scientific">Microseira wollei NIES-4236</name>
    <dbReference type="NCBI Taxonomy" id="2530354"/>
    <lineage>
        <taxon>Bacteria</taxon>
        <taxon>Bacillati</taxon>
        <taxon>Cyanobacteriota</taxon>
        <taxon>Cyanophyceae</taxon>
        <taxon>Oscillatoriophycideae</taxon>
        <taxon>Aerosakkonematales</taxon>
        <taxon>Aerosakkonemataceae</taxon>
        <taxon>Microseira</taxon>
    </lineage>
</organism>
<dbReference type="AlphaFoldDB" id="A0AAV3WP56"/>
<protein>
    <submittedName>
        <fullName evidence="1">Uncharacterized protein</fullName>
    </submittedName>
</protein>
<keyword evidence="2" id="KW-1185">Reference proteome</keyword>
<name>A0AAV3WP56_9CYAN</name>
<dbReference type="Proteomes" id="UP001050975">
    <property type="component" value="Unassembled WGS sequence"/>
</dbReference>
<reference evidence="1" key="1">
    <citation type="submission" date="2019-10" db="EMBL/GenBank/DDBJ databases">
        <title>Draft genome sequece of Microseira wollei NIES-4236.</title>
        <authorList>
            <person name="Yamaguchi H."/>
            <person name="Suzuki S."/>
            <person name="Kawachi M."/>
        </authorList>
    </citation>
    <scope>NUCLEOTIDE SEQUENCE</scope>
    <source>
        <strain evidence="1">NIES-4236</strain>
    </source>
</reference>
<comment type="caution">
    <text evidence="1">The sequence shown here is derived from an EMBL/GenBank/DDBJ whole genome shotgun (WGS) entry which is preliminary data.</text>
</comment>
<proteinExistence type="predicted"/>
<evidence type="ECO:0000313" key="1">
    <source>
        <dbReference type="EMBL" id="GET43719.1"/>
    </source>
</evidence>
<sequence>METQLDGKHGFSGIFEACAAQIFTKTVGLFAEAANQPLETETIQQEIALSQRCKEAVAEAGQVIENLMAEVIAELVAEKQAQFEAMAKTMTELVEEQAPFNGKLADTHATQDRSKVALTSSPCSATDLRLLLMLGLGVLSIRQWFDQGFQIEELPWYLLTWYAFDALMKPSYKSANWQTETSLAGETPQPKQRY</sequence>
<accession>A0AAV3WP56</accession>
<dbReference type="Pfam" id="PF17195">
    <property type="entry name" value="DUF5132"/>
    <property type="match status" value="1"/>
</dbReference>